<dbReference type="HAMAP" id="MF_01009">
    <property type="entry name" value="Thiosulf_sulfurtr"/>
    <property type="match status" value="1"/>
</dbReference>
<gene>
    <name evidence="3 5" type="primary">glpE</name>
    <name evidence="5" type="ORF">FJW02_17980</name>
</gene>
<evidence type="ECO:0000259" key="4">
    <source>
        <dbReference type="PROSITE" id="PS50206"/>
    </source>
</evidence>
<evidence type="ECO:0000313" key="6">
    <source>
        <dbReference type="Proteomes" id="UP000315469"/>
    </source>
</evidence>
<accession>A0ABY2ZG61</accession>
<dbReference type="InterPro" id="IPR001763">
    <property type="entry name" value="Rhodanese-like_dom"/>
</dbReference>
<dbReference type="InterPro" id="IPR036873">
    <property type="entry name" value="Rhodanese-like_dom_sf"/>
</dbReference>
<dbReference type="PROSITE" id="PS50206">
    <property type="entry name" value="RHODANESE_3"/>
    <property type="match status" value="1"/>
</dbReference>
<keyword evidence="6" id="KW-1185">Reference proteome</keyword>
<dbReference type="SUPFAM" id="SSF52821">
    <property type="entry name" value="Rhodanese/Cell cycle control phosphatase"/>
    <property type="match status" value="1"/>
</dbReference>
<sequence>MSGYRRGLSGYTTRYCDAVMRDPMETFECIDVQQAQARLAQGALLVDIRDPQSYALGHAAGALHLTNANLSEFVSGADQSLPVLVMCYHGNSSKSAAQYLLGQGFSAAYSIDGGFDAWRAAFPQQVASGSE</sequence>
<comment type="caution">
    <text evidence="5">The sequence shown here is derived from an EMBL/GenBank/DDBJ whole genome shotgun (WGS) entry which is preliminary data.</text>
</comment>
<dbReference type="PANTHER" id="PTHR43031:SF6">
    <property type="entry name" value="THIOSULFATE SULFURTRANSFERASE GLPE"/>
    <property type="match status" value="1"/>
</dbReference>
<evidence type="ECO:0000313" key="5">
    <source>
        <dbReference type="EMBL" id="TPV31724.1"/>
    </source>
</evidence>
<dbReference type="GO" id="GO:0004792">
    <property type="term" value="F:thiosulfate-cyanide sulfurtransferase activity"/>
    <property type="evidence" value="ECO:0007669"/>
    <property type="project" value="UniProtKB-EC"/>
</dbReference>
<dbReference type="InterPro" id="IPR050229">
    <property type="entry name" value="GlpE_sulfurtransferase"/>
</dbReference>
<comment type="subcellular location">
    <subcellularLocation>
        <location evidence="3">Cytoplasm</location>
    </subcellularLocation>
</comment>
<reference evidence="5 6" key="1">
    <citation type="submission" date="2019-06" db="EMBL/GenBank/DDBJ databases">
        <title>Taxogenomics and systematics of the genus Pantoea.</title>
        <authorList>
            <person name="Tambong J.T."/>
        </authorList>
    </citation>
    <scope>NUCLEOTIDE SEQUENCE [LARGE SCALE GENOMIC DNA]</scope>
    <source>
        <strain evidence="5 6">LMG 24197</strain>
    </source>
</reference>
<dbReference type="EMBL" id="VHJB01000080">
    <property type="protein sequence ID" value="TPV31724.1"/>
    <property type="molecule type" value="Genomic_DNA"/>
</dbReference>
<feature type="domain" description="Rhodanese" evidence="4">
    <location>
        <begin position="39"/>
        <end position="127"/>
    </location>
</feature>
<dbReference type="InterPro" id="IPR023695">
    <property type="entry name" value="Thiosulf_sulfurTrfase"/>
</dbReference>
<dbReference type="Pfam" id="PF00581">
    <property type="entry name" value="Rhodanese"/>
    <property type="match status" value="1"/>
</dbReference>
<comment type="catalytic activity">
    <reaction evidence="3">
        <text>thiosulfate + [thioredoxin]-dithiol = [thioredoxin]-disulfide + hydrogen sulfide + sulfite + 2 H(+)</text>
        <dbReference type="Rhea" id="RHEA:83859"/>
        <dbReference type="Rhea" id="RHEA-COMP:10698"/>
        <dbReference type="Rhea" id="RHEA-COMP:10700"/>
        <dbReference type="ChEBI" id="CHEBI:15378"/>
        <dbReference type="ChEBI" id="CHEBI:17359"/>
        <dbReference type="ChEBI" id="CHEBI:29919"/>
        <dbReference type="ChEBI" id="CHEBI:29950"/>
        <dbReference type="ChEBI" id="CHEBI:33542"/>
        <dbReference type="ChEBI" id="CHEBI:50058"/>
    </reaction>
</comment>
<dbReference type="PANTHER" id="PTHR43031">
    <property type="entry name" value="FAD-DEPENDENT OXIDOREDUCTASE"/>
    <property type="match status" value="1"/>
</dbReference>
<keyword evidence="2 3" id="KW-0808">Transferase</keyword>
<comment type="function">
    <text evidence="3">Transferase that catalyzes the transfer of sulfur from thiosulfate to thiophilic acceptors such as cyanide or dithiols. May function in a CysM-independent thiosulfate assimilation pathway by catalyzing the conversion of thiosulfate to sulfite, which can then be used for L-cysteine biosynthesis.</text>
</comment>
<keyword evidence="1 3" id="KW-0963">Cytoplasm</keyword>
<dbReference type="CDD" id="cd01444">
    <property type="entry name" value="GlpE_ST"/>
    <property type="match status" value="1"/>
</dbReference>
<evidence type="ECO:0000256" key="1">
    <source>
        <dbReference type="ARBA" id="ARBA00022490"/>
    </source>
</evidence>
<dbReference type="Gene3D" id="3.40.250.10">
    <property type="entry name" value="Rhodanese-like domain"/>
    <property type="match status" value="1"/>
</dbReference>
<evidence type="ECO:0000256" key="2">
    <source>
        <dbReference type="ARBA" id="ARBA00022679"/>
    </source>
</evidence>
<protein>
    <recommendedName>
        <fullName evidence="3">Thiosulfate sulfurtransferase GlpE</fullName>
        <ecNumber evidence="3">2.8.1.1</ecNumber>
    </recommendedName>
</protein>
<name>A0ABY2ZG61_9GAMM</name>
<comment type="catalytic activity">
    <reaction evidence="3">
        <text>thiosulfate + hydrogen cyanide = thiocyanate + sulfite + 2 H(+)</text>
        <dbReference type="Rhea" id="RHEA:16881"/>
        <dbReference type="ChEBI" id="CHEBI:15378"/>
        <dbReference type="ChEBI" id="CHEBI:17359"/>
        <dbReference type="ChEBI" id="CHEBI:18022"/>
        <dbReference type="ChEBI" id="CHEBI:18407"/>
        <dbReference type="ChEBI" id="CHEBI:33542"/>
        <dbReference type="EC" id="2.8.1.1"/>
    </reaction>
</comment>
<dbReference type="Proteomes" id="UP000315469">
    <property type="component" value="Unassembled WGS sequence"/>
</dbReference>
<dbReference type="NCBIfam" id="NF001195">
    <property type="entry name" value="PRK00162.1"/>
    <property type="match status" value="1"/>
</dbReference>
<feature type="active site" description="Cysteine persulfide intermediate" evidence="3">
    <location>
        <position position="87"/>
    </location>
</feature>
<proteinExistence type="inferred from homology"/>
<comment type="similarity">
    <text evidence="3">Belongs to the GlpE family.</text>
</comment>
<organism evidence="5 6">
    <name type="scientific">Pantoea eucalypti</name>
    <dbReference type="NCBI Taxonomy" id="470933"/>
    <lineage>
        <taxon>Bacteria</taxon>
        <taxon>Pseudomonadati</taxon>
        <taxon>Pseudomonadota</taxon>
        <taxon>Gammaproteobacteria</taxon>
        <taxon>Enterobacterales</taxon>
        <taxon>Erwiniaceae</taxon>
        <taxon>Pantoea</taxon>
    </lineage>
</organism>
<dbReference type="EC" id="2.8.1.1" evidence="3"/>
<dbReference type="SMART" id="SM00450">
    <property type="entry name" value="RHOD"/>
    <property type="match status" value="1"/>
</dbReference>
<evidence type="ECO:0000256" key="3">
    <source>
        <dbReference type="HAMAP-Rule" id="MF_01009"/>
    </source>
</evidence>